<dbReference type="InterPro" id="IPR025263">
    <property type="entry name" value="YhdP_central"/>
</dbReference>
<evidence type="ECO:0000313" key="3">
    <source>
        <dbReference type="EMBL" id="GHA91142.1"/>
    </source>
</evidence>
<keyword evidence="1" id="KW-1133">Transmembrane helix</keyword>
<feature type="domain" description="YhdP central" evidence="2">
    <location>
        <begin position="989"/>
        <end position="1108"/>
    </location>
</feature>
<accession>A0A8J3G241</accession>
<evidence type="ECO:0000256" key="1">
    <source>
        <dbReference type="SAM" id="Phobius"/>
    </source>
</evidence>
<dbReference type="Pfam" id="PF13116">
    <property type="entry name" value="YhdP"/>
    <property type="match status" value="2"/>
</dbReference>
<reference evidence="3" key="1">
    <citation type="journal article" date="2014" name="Int. J. Syst. Evol. Microbiol.">
        <title>Complete genome sequence of Corynebacterium casei LMG S-19264T (=DSM 44701T), isolated from a smear-ripened cheese.</title>
        <authorList>
            <consortium name="US DOE Joint Genome Institute (JGI-PGF)"/>
            <person name="Walter F."/>
            <person name="Albersmeier A."/>
            <person name="Kalinowski J."/>
            <person name="Ruckert C."/>
        </authorList>
    </citation>
    <scope>NUCLEOTIDE SEQUENCE</scope>
    <source>
        <strain evidence="3">KCTC 32513</strain>
    </source>
</reference>
<name>A0A8J3G241_9PROT</name>
<evidence type="ECO:0000313" key="4">
    <source>
        <dbReference type="Proteomes" id="UP000634004"/>
    </source>
</evidence>
<organism evidence="3 4">
    <name type="scientific">Algimonas arctica</name>
    <dbReference type="NCBI Taxonomy" id="1479486"/>
    <lineage>
        <taxon>Bacteria</taxon>
        <taxon>Pseudomonadati</taxon>
        <taxon>Pseudomonadota</taxon>
        <taxon>Alphaproteobacteria</taxon>
        <taxon>Maricaulales</taxon>
        <taxon>Robiginitomaculaceae</taxon>
        <taxon>Algimonas</taxon>
    </lineage>
</organism>
<sequence>MADKPTPDKPKPDVDRKATFRNRFTPSALRAMGRRLGYRLYRLGGETVSVVTALAIAALFFAGGLLSRQSADLTALRPNFEHWFSQGFDGARAELGDLELRWNPSDDTISFTVTDIVVYDQDDTIIQTLPKLKGTAPKSNVLARRTALTDIEIVGGVVTWMQRENGAVVAGLGTPETVGRFGPVYRGQSDAPRTTRLDWLNDFKSVTLTNSRAHIVRESDGLDMILDVESLSGARDDKAISLNVAGRLSSEDRGNAGEISLALKTDNDFETVFFSLETDELVPKHIAPLRDRLSVFGAVDVPLNMEFEAEWGRDDGVRSASLDLDAGAGVIRLAGQDRILNRGRFIGALRAGDEEMRVEALSLDADRLRLTGQGVIRDIGRWNDGDVGTSPKFDLALTQSWLDLRPVFQGPLNVEKAKAIGELDLDARTLTLDQLTAQFEGFALNTRGKVATGSDGLKLVQLSGGTDTSMTAPDLLSLWPVSAADGARRWIDRAVLGGTLHNVRYKVDLDEGFFASPKLTSERLQLDFDVQDGIVRYVSTMDPLSEAFGSGRVDGNRFGFVLASGRINDVEIVGGDIDIPRLTPKGGNILISAQAKGKASSLLALINQPPFGYLDRYGVTADGFSGSADVTINIKRPLLEFFDPDRVEYSVDGTFTDASAPFSFGGFKLYDADVTVRGGKEGLFVDGPANLGPWRANLSWAERYGQNGEPTRYRVSGLMNRKTLDGFGFGFREFFGGDIDVDVEASGKGLEIAEAVIDLGLDQAEITFGDIWSKSKGDKGQFRATLERGLDGFSVPKLTMQAPGLDLEGSIQLRAGLALEKARLDTARIDGLIDGQLVLSRDDAENRLALDARGKRLDISAFVTRALKSAGGEANNIPLSFDAAFDEIILSPGYTLDQGTMSYRHNGDAIDRLSLLGTRASGPFKIKLDQIESGNREAVLSVPDVSEAASKVLGLNATQGGALTIEASLPETGVVGAVIGEAFATDLTVKNAPFLAQILSLASLTGIVDTLSGGGLRFDELTFDFALEERILSIREAKMRGPSIGMTGEGDIGLNDKTVDFSGTLVPAYTANSLLGDIPLIGGLLIGKDGEGVFAITYAVKGPYSNAVISINPLSALTPGFIRGIFREKRDELPDSVIQDIEAVRPSVVED</sequence>
<keyword evidence="1" id="KW-0472">Membrane</keyword>
<dbReference type="InterPro" id="IPR011836">
    <property type="entry name" value="YhdP"/>
</dbReference>
<dbReference type="RefSeq" id="WP_189496606.1">
    <property type="nucleotide sequence ID" value="NZ_BMZH01000004.1"/>
</dbReference>
<feature type="transmembrane region" description="Helical" evidence="1">
    <location>
        <begin position="40"/>
        <end position="66"/>
    </location>
</feature>
<keyword evidence="4" id="KW-1185">Reference proteome</keyword>
<evidence type="ECO:0000259" key="2">
    <source>
        <dbReference type="Pfam" id="PF13116"/>
    </source>
</evidence>
<dbReference type="PANTHER" id="PTHR38690">
    <property type="entry name" value="PROTEASE-RELATED"/>
    <property type="match status" value="1"/>
</dbReference>
<dbReference type="EMBL" id="BMZH01000004">
    <property type="protein sequence ID" value="GHA91142.1"/>
    <property type="molecule type" value="Genomic_DNA"/>
</dbReference>
<keyword evidence="1" id="KW-0812">Transmembrane</keyword>
<gene>
    <name evidence="3" type="ORF">GCM10009069_12870</name>
</gene>
<dbReference type="Proteomes" id="UP000634004">
    <property type="component" value="Unassembled WGS sequence"/>
</dbReference>
<feature type="domain" description="YhdP central" evidence="2">
    <location>
        <begin position="392"/>
        <end position="788"/>
    </location>
</feature>
<reference evidence="3" key="2">
    <citation type="submission" date="2020-09" db="EMBL/GenBank/DDBJ databases">
        <authorList>
            <person name="Sun Q."/>
            <person name="Kim S."/>
        </authorList>
    </citation>
    <scope>NUCLEOTIDE SEQUENCE</scope>
    <source>
        <strain evidence="3">KCTC 32513</strain>
    </source>
</reference>
<proteinExistence type="predicted"/>
<comment type="caution">
    <text evidence="3">The sequence shown here is derived from an EMBL/GenBank/DDBJ whole genome shotgun (WGS) entry which is preliminary data.</text>
</comment>
<dbReference type="PANTHER" id="PTHR38690:SF1">
    <property type="entry name" value="PROTEASE"/>
    <property type="match status" value="1"/>
</dbReference>
<dbReference type="AlphaFoldDB" id="A0A8J3G241"/>
<protein>
    <recommendedName>
        <fullName evidence="2">YhdP central domain-containing protein</fullName>
    </recommendedName>
</protein>